<dbReference type="EMBL" id="CDSF01000008">
    <property type="protein sequence ID" value="CEO95072.1"/>
    <property type="molecule type" value="Genomic_DNA"/>
</dbReference>
<accession>A0A0G4IJ12</accession>
<proteinExistence type="predicted"/>
<gene>
    <name evidence="1" type="ORF">PBRA_009604</name>
</gene>
<evidence type="ECO:0000313" key="2">
    <source>
        <dbReference type="Proteomes" id="UP000039324"/>
    </source>
</evidence>
<sequence length="101" mass="10953">MRHVQNIVVGDDISRNIHVSRRVITIVGGISRNIHVSRRISTSVVAGLLMVLNVGSNDAGCAVAVVVISVDSSVVTRMTDVAGEIRQGSMMGMRRWLKTIR</sequence>
<dbReference type="Proteomes" id="UP000039324">
    <property type="component" value="Unassembled WGS sequence"/>
</dbReference>
<name>A0A0G4IJ12_PLABS</name>
<organism evidence="1 2">
    <name type="scientific">Plasmodiophora brassicae</name>
    <name type="common">Clubroot disease agent</name>
    <dbReference type="NCBI Taxonomy" id="37360"/>
    <lineage>
        <taxon>Eukaryota</taxon>
        <taxon>Sar</taxon>
        <taxon>Rhizaria</taxon>
        <taxon>Endomyxa</taxon>
        <taxon>Phytomyxea</taxon>
        <taxon>Plasmodiophorida</taxon>
        <taxon>Plasmodiophoridae</taxon>
        <taxon>Plasmodiophora</taxon>
    </lineage>
</organism>
<evidence type="ECO:0000313" key="1">
    <source>
        <dbReference type="EMBL" id="CEO95072.1"/>
    </source>
</evidence>
<keyword evidence="2" id="KW-1185">Reference proteome</keyword>
<dbReference type="AlphaFoldDB" id="A0A0G4IJ12"/>
<reference evidence="1 2" key="1">
    <citation type="submission" date="2015-02" db="EMBL/GenBank/DDBJ databases">
        <authorList>
            <person name="Chooi Y.-H."/>
        </authorList>
    </citation>
    <scope>NUCLEOTIDE SEQUENCE [LARGE SCALE GENOMIC DNA]</scope>
    <source>
        <strain evidence="1">E3</strain>
    </source>
</reference>
<protein>
    <submittedName>
        <fullName evidence="1">Uncharacterized protein</fullName>
    </submittedName>
</protein>